<feature type="transmembrane region" description="Helical" evidence="9">
    <location>
        <begin position="79"/>
        <end position="100"/>
    </location>
</feature>
<keyword evidence="3 9" id="KW-0812">Transmembrane</keyword>
<organism evidence="10 11">
    <name type="scientific">Vespula squamosa</name>
    <name type="common">Southern yellow jacket</name>
    <name type="synonym">Wasp</name>
    <dbReference type="NCBI Taxonomy" id="30214"/>
    <lineage>
        <taxon>Eukaryota</taxon>
        <taxon>Metazoa</taxon>
        <taxon>Ecdysozoa</taxon>
        <taxon>Arthropoda</taxon>
        <taxon>Hexapoda</taxon>
        <taxon>Insecta</taxon>
        <taxon>Pterygota</taxon>
        <taxon>Neoptera</taxon>
        <taxon>Endopterygota</taxon>
        <taxon>Hymenoptera</taxon>
        <taxon>Apocrita</taxon>
        <taxon>Aculeata</taxon>
        <taxon>Vespoidea</taxon>
        <taxon>Vespidae</taxon>
        <taxon>Vespinae</taxon>
        <taxon>Vespula</taxon>
    </lineage>
</organism>
<evidence type="ECO:0000256" key="5">
    <source>
        <dbReference type="ARBA" id="ARBA00022989"/>
    </source>
</evidence>
<evidence type="ECO:0000256" key="3">
    <source>
        <dbReference type="ARBA" id="ARBA00022692"/>
    </source>
</evidence>
<sequence>MVLLMVFKSLLSHTTLDLKSNEHSYKEGVIIKNKLSPSLADILEDSFNIVICLHMVGSTILLCTSSYPMLFSFARLEKVYTFTFLIYFCLPLGTLCGYCYTDECLLEEHELVRCYLSLRLVPVIDDQLKISLHLHEYLYTSIETPKFVIIFATCTDKLFMILDVRFLAL</sequence>
<dbReference type="InterPro" id="IPR004117">
    <property type="entry name" value="7tm6_olfct_rcpt"/>
</dbReference>
<dbReference type="Pfam" id="PF02949">
    <property type="entry name" value="7tm_6"/>
    <property type="match status" value="1"/>
</dbReference>
<dbReference type="GO" id="GO:0007165">
    <property type="term" value="P:signal transduction"/>
    <property type="evidence" value="ECO:0007669"/>
    <property type="project" value="UniProtKB-KW"/>
</dbReference>
<keyword evidence="6 9" id="KW-0472">Membrane</keyword>
<proteinExistence type="predicted"/>
<gene>
    <name evidence="10" type="ORF">V1478_002417</name>
</gene>
<evidence type="ECO:0000313" key="10">
    <source>
        <dbReference type="EMBL" id="KAL2736884.1"/>
    </source>
</evidence>
<evidence type="ECO:0000256" key="4">
    <source>
        <dbReference type="ARBA" id="ARBA00022725"/>
    </source>
</evidence>
<protein>
    <submittedName>
        <fullName evidence="10">Odorant receptor 13a-like</fullName>
    </submittedName>
</protein>
<dbReference type="Proteomes" id="UP001607302">
    <property type="component" value="Unassembled WGS sequence"/>
</dbReference>
<keyword evidence="7" id="KW-0675">Receptor</keyword>
<keyword evidence="2" id="KW-0716">Sensory transduction</keyword>
<keyword evidence="4" id="KW-0552">Olfaction</keyword>
<evidence type="ECO:0000256" key="2">
    <source>
        <dbReference type="ARBA" id="ARBA00022606"/>
    </source>
</evidence>
<comment type="subcellular location">
    <subcellularLocation>
        <location evidence="1">Membrane</location>
        <topology evidence="1">Multi-pass membrane protein</topology>
    </subcellularLocation>
</comment>
<dbReference type="GO" id="GO:0016020">
    <property type="term" value="C:membrane"/>
    <property type="evidence" value="ECO:0007669"/>
    <property type="project" value="UniProtKB-SubCell"/>
</dbReference>
<evidence type="ECO:0000256" key="8">
    <source>
        <dbReference type="ARBA" id="ARBA00023224"/>
    </source>
</evidence>
<name>A0ABD2BVT2_VESSQ</name>
<dbReference type="GO" id="GO:0007608">
    <property type="term" value="P:sensory perception of smell"/>
    <property type="evidence" value="ECO:0007669"/>
    <property type="project" value="UniProtKB-KW"/>
</dbReference>
<keyword evidence="5 9" id="KW-1133">Transmembrane helix</keyword>
<evidence type="ECO:0000256" key="7">
    <source>
        <dbReference type="ARBA" id="ARBA00023170"/>
    </source>
</evidence>
<accession>A0ABD2BVT2</accession>
<dbReference type="EMBL" id="JAUDFV010000052">
    <property type="protein sequence ID" value="KAL2736884.1"/>
    <property type="molecule type" value="Genomic_DNA"/>
</dbReference>
<keyword evidence="8" id="KW-0807">Transducer</keyword>
<dbReference type="AlphaFoldDB" id="A0ABD2BVT2"/>
<evidence type="ECO:0000256" key="1">
    <source>
        <dbReference type="ARBA" id="ARBA00004141"/>
    </source>
</evidence>
<evidence type="ECO:0000313" key="11">
    <source>
        <dbReference type="Proteomes" id="UP001607302"/>
    </source>
</evidence>
<evidence type="ECO:0000256" key="9">
    <source>
        <dbReference type="SAM" id="Phobius"/>
    </source>
</evidence>
<comment type="caution">
    <text evidence="10">The sequence shown here is derived from an EMBL/GenBank/DDBJ whole genome shotgun (WGS) entry which is preliminary data.</text>
</comment>
<reference evidence="10 11" key="1">
    <citation type="journal article" date="2024" name="Ann. Entomol. Soc. Am.">
        <title>Genomic analyses of the southern and eastern yellowjacket wasps (Hymenoptera: Vespidae) reveal evolutionary signatures of social life.</title>
        <authorList>
            <person name="Catto M.A."/>
            <person name="Caine P.B."/>
            <person name="Orr S.E."/>
            <person name="Hunt B.G."/>
            <person name="Goodisman M.A.D."/>
        </authorList>
    </citation>
    <scope>NUCLEOTIDE SEQUENCE [LARGE SCALE GENOMIC DNA]</scope>
    <source>
        <strain evidence="10">233</strain>
        <tissue evidence="10">Head and thorax</tissue>
    </source>
</reference>
<evidence type="ECO:0000256" key="6">
    <source>
        <dbReference type="ARBA" id="ARBA00023136"/>
    </source>
</evidence>
<keyword evidence="11" id="KW-1185">Reference proteome</keyword>